<dbReference type="InterPro" id="IPR008145">
    <property type="entry name" value="GK/Ca_channel_bsu"/>
</dbReference>
<dbReference type="FunFam" id="3.30.63.10:FF:000001">
    <property type="entry name" value="Disks large homolog 1 isoform 2"/>
    <property type="match status" value="1"/>
</dbReference>
<feature type="region of interest" description="Disordered" evidence="6">
    <location>
        <begin position="244"/>
        <end position="274"/>
    </location>
</feature>
<evidence type="ECO:0000256" key="3">
    <source>
        <dbReference type="ARBA" id="ARBA00022737"/>
    </source>
</evidence>
<dbReference type="PROSITE" id="PS50106">
    <property type="entry name" value="PDZ"/>
    <property type="match status" value="1"/>
</dbReference>
<dbReference type="PROSITE" id="PS00856">
    <property type="entry name" value="GUANYLATE_KINASE_1"/>
    <property type="match status" value="1"/>
</dbReference>
<evidence type="ECO:0000256" key="2">
    <source>
        <dbReference type="ARBA" id="ARBA00022443"/>
    </source>
</evidence>
<dbReference type="Gene3D" id="3.40.50.300">
    <property type="entry name" value="P-loop containing nucleotide triphosphate hydrolases"/>
    <property type="match status" value="1"/>
</dbReference>
<dbReference type="Pfam" id="PF00595">
    <property type="entry name" value="PDZ"/>
    <property type="match status" value="1"/>
</dbReference>
<dbReference type="InterPro" id="IPR001478">
    <property type="entry name" value="PDZ"/>
</dbReference>
<dbReference type="RefSeq" id="XP_028144400.1">
    <property type="nucleotide sequence ID" value="XM_028288599.1"/>
</dbReference>
<dbReference type="GO" id="GO:0016323">
    <property type="term" value="C:basolateral plasma membrane"/>
    <property type="evidence" value="ECO:0007669"/>
    <property type="project" value="TreeGrafter"/>
</dbReference>
<evidence type="ECO:0000313" key="10">
    <source>
        <dbReference type="RefSeq" id="XP_028144400.1"/>
    </source>
</evidence>
<dbReference type="SUPFAM" id="SSF50044">
    <property type="entry name" value="SH3-domain"/>
    <property type="match status" value="1"/>
</dbReference>
<gene>
    <name evidence="10" type="primary">LOC114338023</name>
</gene>
<dbReference type="Gene3D" id="3.30.63.10">
    <property type="entry name" value="Guanylate Kinase phosphate binding domain"/>
    <property type="match status" value="1"/>
</dbReference>
<evidence type="ECO:0000259" key="9">
    <source>
        <dbReference type="PROSITE" id="PS50106"/>
    </source>
</evidence>
<dbReference type="Gene3D" id="2.30.42.10">
    <property type="match status" value="1"/>
</dbReference>
<dbReference type="InterPro" id="IPR027417">
    <property type="entry name" value="P-loop_NTPase"/>
</dbReference>
<dbReference type="Pfam" id="PF00625">
    <property type="entry name" value="Guanylate_kin"/>
    <property type="match status" value="1"/>
</dbReference>
<dbReference type="InterPro" id="IPR020590">
    <property type="entry name" value="Guanylate_kinase_CS"/>
</dbReference>
<dbReference type="FunFam" id="2.30.42.10:FF:000001">
    <property type="entry name" value="Disks large homolog 1 isoform 2"/>
    <property type="match status" value="1"/>
</dbReference>
<dbReference type="FunFam" id="3.40.50.300:FF:001402">
    <property type="entry name" value="Discs, large homolog 3 (Drosophila)"/>
    <property type="match status" value="1"/>
</dbReference>
<protein>
    <submittedName>
        <fullName evidence="10">Disks large 1 tumor suppressor protein isoform X3</fullName>
    </submittedName>
</protein>
<dbReference type="InterPro" id="IPR001452">
    <property type="entry name" value="SH3_domain"/>
</dbReference>
<feature type="domain" description="Guanylate kinase-like" evidence="8">
    <location>
        <begin position="339"/>
        <end position="514"/>
    </location>
</feature>
<dbReference type="CDD" id="cd06795">
    <property type="entry name" value="PDZ3_Dlg1-2-4-like"/>
    <property type="match status" value="1"/>
</dbReference>
<reference evidence="10" key="1">
    <citation type="submission" date="2025-08" db="UniProtKB">
        <authorList>
            <consortium name="RefSeq"/>
        </authorList>
    </citation>
    <scope>IDENTIFICATION</scope>
    <source>
        <tissue evidence="10">Whole insect</tissue>
    </source>
</reference>
<dbReference type="PROSITE" id="PS50002">
    <property type="entry name" value="SH3"/>
    <property type="match status" value="1"/>
</dbReference>
<evidence type="ECO:0000256" key="1">
    <source>
        <dbReference type="ARBA" id="ARBA00004370"/>
    </source>
</evidence>
<dbReference type="PANTHER" id="PTHR23119">
    <property type="entry name" value="DISCS LARGE"/>
    <property type="match status" value="1"/>
</dbReference>
<dbReference type="SMART" id="SM00072">
    <property type="entry name" value="GuKc"/>
    <property type="match status" value="1"/>
</dbReference>
<dbReference type="SMART" id="SM00228">
    <property type="entry name" value="PDZ"/>
    <property type="match status" value="1"/>
</dbReference>
<dbReference type="OrthoDB" id="78824at2759"/>
<dbReference type="PANTHER" id="PTHR23119:SF51">
    <property type="entry name" value="DISKS LARGE 1 TUMOR SUPPRESSOR PROTEIN"/>
    <property type="match status" value="1"/>
</dbReference>
<proteinExistence type="predicted"/>
<evidence type="ECO:0000259" key="8">
    <source>
        <dbReference type="PROSITE" id="PS50052"/>
    </source>
</evidence>
<name>A0A6P7GKT3_DIAVI</name>
<feature type="domain" description="SH3" evidence="7">
    <location>
        <begin position="135"/>
        <end position="205"/>
    </location>
</feature>
<dbReference type="Gene3D" id="2.30.30.40">
    <property type="entry name" value="SH3 Domains"/>
    <property type="match status" value="2"/>
</dbReference>
<evidence type="ECO:0000256" key="5">
    <source>
        <dbReference type="PROSITE-ProRule" id="PRU00192"/>
    </source>
</evidence>
<sequence length="529" mass="60414">MRRRIRLSEVKPKDVRTVVLQKGNSGLGFNIVGGEDGEGIFISFILAGGPADLSGELRRGDQILSVNGVNLRNATHEEAALALKVNNHLGTSQTVSVVVQYRPEEYNRFEAKIHDLKQQIAHPVTGGTLLRTSQKRSLYVRALFDYDPMKDDGLPSRGLAFHYGDILHVTNASDDEWWQARRVLNTGDEQGMGIVPSKRRWERKQRARDRSVKFQGHSPNILDKQSTLDRKKKNFSFSRKFPFMKSKDDKSEDGSDQEHPNSDNSNSANDNEKNPQSFMLCYTQEDANAEGEILYRVELPYMEEITLIYLEDNDNMGDFSNEENVLSYEPVQQLHINYTRPVIVLGPLKDRINDDLISEFPDKFGSCVPHTTRPKREYEVDGRDYHFVASREQMERDIQNHLFIEAGQYNDNLYGTSVASVREVADKGKHCILDVSGNAIKRLQVAQLYPIAVFVKPKSVESIMEMNKRMTEEQAKKTFERAIKMEQEFGEYFTAVVQGDTPEDIYNQVKEVIKEQSGPNIWVPAKEKL</sequence>
<evidence type="ECO:0000256" key="4">
    <source>
        <dbReference type="ARBA" id="ARBA00023136"/>
    </source>
</evidence>
<keyword evidence="4" id="KW-0472">Membrane</keyword>
<feature type="compositionally biased region" description="Basic residues" evidence="6">
    <location>
        <begin position="197"/>
        <end position="207"/>
    </location>
</feature>
<feature type="domain" description="PDZ" evidence="9">
    <location>
        <begin position="17"/>
        <end position="84"/>
    </location>
</feature>
<dbReference type="InterPro" id="IPR036028">
    <property type="entry name" value="SH3-like_dom_sf"/>
</dbReference>
<dbReference type="InterPro" id="IPR036034">
    <property type="entry name" value="PDZ_sf"/>
</dbReference>
<dbReference type="GO" id="GO:0045197">
    <property type="term" value="P:establishment or maintenance of epithelial cell apical/basal polarity"/>
    <property type="evidence" value="ECO:0007669"/>
    <property type="project" value="TreeGrafter"/>
</dbReference>
<evidence type="ECO:0000259" key="7">
    <source>
        <dbReference type="PROSITE" id="PS50002"/>
    </source>
</evidence>
<keyword evidence="3" id="KW-0677">Repeat</keyword>
<dbReference type="PROSITE" id="PS50052">
    <property type="entry name" value="GUANYLATE_KINASE_2"/>
    <property type="match status" value="1"/>
</dbReference>
<dbReference type="SUPFAM" id="SSF52540">
    <property type="entry name" value="P-loop containing nucleoside triphosphate hydrolases"/>
    <property type="match status" value="1"/>
</dbReference>
<accession>A0A6P7GKT3</accession>
<dbReference type="AlphaFoldDB" id="A0A6P7GKT3"/>
<dbReference type="InterPro" id="IPR008144">
    <property type="entry name" value="Guanylate_kin-like_dom"/>
</dbReference>
<dbReference type="CDD" id="cd00071">
    <property type="entry name" value="GMPK"/>
    <property type="match status" value="1"/>
</dbReference>
<dbReference type="GO" id="GO:0098609">
    <property type="term" value="P:cell-cell adhesion"/>
    <property type="evidence" value="ECO:0007669"/>
    <property type="project" value="TreeGrafter"/>
</dbReference>
<comment type="subcellular location">
    <subcellularLocation>
        <location evidence="1">Membrane</location>
    </subcellularLocation>
</comment>
<dbReference type="GO" id="GO:0019901">
    <property type="term" value="F:protein kinase binding"/>
    <property type="evidence" value="ECO:0007669"/>
    <property type="project" value="TreeGrafter"/>
</dbReference>
<feature type="region of interest" description="Disordered" evidence="6">
    <location>
        <begin position="189"/>
        <end position="225"/>
    </location>
</feature>
<dbReference type="GO" id="GO:0007268">
    <property type="term" value="P:chemical synaptic transmission"/>
    <property type="evidence" value="ECO:0007669"/>
    <property type="project" value="TreeGrafter"/>
</dbReference>
<organism evidence="10">
    <name type="scientific">Diabrotica virgifera virgifera</name>
    <name type="common">western corn rootworm</name>
    <dbReference type="NCBI Taxonomy" id="50390"/>
    <lineage>
        <taxon>Eukaryota</taxon>
        <taxon>Metazoa</taxon>
        <taxon>Ecdysozoa</taxon>
        <taxon>Arthropoda</taxon>
        <taxon>Hexapoda</taxon>
        <taxon>Insecta</taxon>
        <taxon>Pterygota</taxon>
        <taxon>Neoptera</taxon>
        <taxon>Endopterygota</taxon>
        <taxon>Coleoptera</taxon>
        <taxon>Polyphaga</taxon>
        <taxon>Cucujiformia</taxon>
        <taxon>Chrysomeloidea</taxon>
        <taxon>Chrysomelidae</taxon>
        <taxon>Galerucinae</taxon>
        <taxon>Diabroticina</taxon>
        <taxon>Diabroticites</taxon>
        <taxon>Diabrotica</taxon>
    </lineage>
</organism>
<dbReference type="GO" id="GO:0098839">
    <property type="term" value="C:postsynaptic density membrane"/>
    <property type="evidence" value="ECO:0007669"/>
    <property type="project" value="TreeGrafter"/>
</dbReference>
<dbReference type="GO" id="GO:0097120">
    <property type="term" value="P:receptor localization to synapse"/>
    <property type="evidence" value="ECO:0007669"/>
    <property type="project" value="TreeGrafter"/>
</dbReference>
<dbReference type="Pfam" id="PF00018">
    <property type="entry name" value="SH3_1"/>
    <property type="match status" value="1"/>
</dbReference>
<dbReference type="FunFam" id="2.30.30.40:FF:000058">
    <property type="entry name" value="Disks large homolog 1 isoform X1"/>
    <property type="match status" value="1"/>
</dbReference>
<evidence type="ECO:0000256" key="6">
    <source>
        <dbReference type="SAM" id="MobiDB-lite"/>
    </source>
</evidence>
<dbReference type="SUPFAM" id="SSF50156">
    <property type="entry name" value="PDZ domain-like"/>
    <property type="match status" value="1"/>
</dbReference>
<dbReference type="CDD" id="cd11861">
    <property type="entry name" value="SH3_DLG-like"/>
    <property type="match status" value="1"/>
</dbReference>
<feature type="compositionally biased region" description="Basic and acidic residues" evidence="6">
    <location>
        <begin position="245"/>
        <end position="261"/>
    </location>
</feature>
<keyword evidence="2 5" id="KW-0728">SH3 domain</keyword>
<dbReference type="InterPro" id="IPR050614">
    <property type="entry name" value="Synaptic_Scaffolding_LAP-MAGUK"/>
</dbReference>
<dbReference type="GO" id="GO:0031594">
    <property type="term" value="C:neuromuscular junction"/>
    <property type="evidence" value="ECO:0007669"/>
    <property type="project" value="TreeGrafter"/>
</dbReference>
<dbReference type="GO" id="GO:0043113">
    <property type="term" value="P:receptor clustering"/>
    <property type="evidence" value="ECO:0007669"/>
    <property type="project" value="TreeGrafter"/>
</dbReference>
<dbReference type="GO" id="GO:0099072">
    <property type="term" value="P:regulation of postsynaptic membrane neurotransmitter receptor levels"/>
    <property type="evidence" value="ECO:0007669"/>
    <property type="project" value="TreeGrafter"/>
</dbReference>
<dbReference type="SMART" id="SM00326">
    <property type="entry name" value="SH3"/>
    <property type="match status" value="1"/>
</dbReference>
<dbReference type="GO" id="GO:0043005">
    <property type="term" value="C:neuron projection"/>
    <property type="evidence" value="ECO:0007669"/>
    <property type="project" value="TreeGrafter"/>
</dbReference>